<dbReference type="Gene3D" id="1.20.58.760">
    <property type="entry name" value="Peptidase M41"/>
    <property type="match status" value="1"/>
</dbReference>
<feature type="active site" evidence="11">
    <location>
        <position position="588"/>
    </location>
</feature>
<dbReference type="CDD" id="cd19501">
    <property type="entry name" value="RecA-like_FtsH"/>
    <property type="match status" value="1"/>
</dbReference>
<gene>
    <name evidence="11 15" type="primary">ftsH</name>
    <name evidence="15" type="ORF">ACFSQZ_02100</name>
</gene>
<dbReference type="RefSeq" id="WP_377095001.1">
    <property type="nucleotide sequence ID" value="NZ_JBHSJM010000001.1"/>
</dbReference>
<dbReference type="Proteomes" id="UP001597297">
    <property type="component" value="Unassembled WGS sequence"/>
</dbReference>
<dbReference type="Pfam" id="PF00004">
    <property type="entry name" value="AAA"/>
    <property type="match status" value="1"/>
</dbReference>
<evidence type="ECO:0000313" key="15">
    <source>
        <dbReference type="EMBL" id="MFD2275248.1"/>
    </source>
</evidence>
<keyword evidence="8 11" id="KW-0067">ATP-binding</keyword>
<dbReference type="InterPro" id="IPR041569">
    <property type="entry name" value="AAA_lid_3"/>
</dbReference>
<keyword evidence="11" id="KW-0812">Transmembrane</keyword>
<sequence>MSDQQPPKPPLEKKPAKGGQSPQQKGPNWRVMILFTLAIGVLVAAYMSTAQKSGKEIDFAAFRKSYEKGQVVNPAEIPAVKKVREELAGKPQPEIQKAEAEVMKELQVMPTDQLQFVTKDTNTSGQLKGVRDVTEYRDLKAEPELQSFRVVLNTNLQQAEYDRLLSDKSVPLQIVSEISQGGDSVSGSLQDLRKWMAFDEVIFGGDKGLKLYKTSSSNDAVLEGTRKVYPLLADAKPQYERFKVDINLFKLPDEDVALVNNIARNKQESNTMGFILMQIFPILLIVAVLFFLFRFQMKNAGKGAMNFGKSKAKLLAQDKGRVTFKDVAGISEAKEELYEIVDFLKAPKKFEKLGANIPKGVLMVGPPGTGKTLLARAIAGEAEVPFFSISGSDFVEMFVGVGASRVRDMFEQGKKSAPCIIFVDEIDAVGRHRGHGMGGGHDEREQTLNALLVEMDGFDARSGVIIIAATNRPDVLDPALLRPGRFDRQVRVSLPDVKGREQILGVHAKKVKISSEVDLGVIARGTPGFSGAELANLLNEAALLAARTGKKEISNAELEEARDKVRWGRERRSLALSDKEKENTAYHEAGHAILNILLEHTDPLHKVTIIPRGPSLGMAMFLPTEDKFSYRRLEMIDQLCVAMGGRVAEEIMFGNPTNGAMGDIRQATSMARSMVCEWGMSDELGMIEYKSSDAGEFYGGGSKDYSEETARKIDFEIKSFIDGAYQRAMDLLTENREALDRIAKALLEYETLNGKQITDLLYKGEMSNPPSSPTPPEPPVAPESAEATPKKPTDDKEDDDPLAGEVVGAPA</sequence>
<dbReference type="InterPro" id="IPR003960">
    <property type="entry name" value="ATPase_AAA_CS"/>
</dbReference>
<feature type="region of interest" description="Disordered" evidence="13">
    <location>
        <begin position="1"/>
        <end position="25"/>
    </location>
</feature>
<reference evidence="16" key="1">
    <citation type="journal article" date="2019" name="Int. J. Syst. Evol. Microbiol.">
        <title>The Global Catalogue of Microorganisms (GCM) 10K type strain sequencing project: providing services to taxonomists for standard genome sequencing and annotation.</title>
        <authorList>
            <consortium name="The Broad Institute Genomics Platform"/>
            <consortium name="The Broad Institute Genome Sequencing Center for Infectious Disease"/>
            <person name="Wu L."/>
            <person name="Ma J."/>
        </authorList>
    </citation>
    <scope>NUCLEOTIDE SEQUENCE [LARGE SCALE GENOMIC DNA]</scope>
    <source>
        <strain evidence="16">JCM 16545</strain>
    </source>
</reference>
<comment type="cofactor">
    <cofactor evidence="11">
        <name>Zn(2+)</name>
        <dbReference type="ChEBI" id="CHEBI:29105"/>
    </cofactor>
    <text evidence="11">Binds 1 zinc ion per subunit.</text>
</comment>
<evidence type="ECO:0000256" key="7">
    <source>
        <dbReference type="ARBA" id="ARBA00022833"/>
    </source>
</evidence>
<feature type="binding site" evidence="11">
    <location>
        <position position="663"/>
    </location>
    <ligand>
        <name>Zn(2+)</name>
        <dbReference type="ChEBI" id="CHEBI:29105"/>
        <note>catalytic</note>
    </ligand>
</feature>
<evidence type="ECO:0000256" key="10">
    <source>
        <dbReference type="ARBA" id="ARBA00023136"/>
    </source>
</evidence>
<evidence type="ECO:0000256" key="13">
    <source>
        <dbReference type="SAM" id="MobiDB-lite"/>
    </source>
</evidence>
<evidence type="ECO:0000256" key="4">
    <source>
        <dbReference type="ARBA" id="ARBA00022723"/>
    </source>
</evidence>
<feature type="binding site" evidence="11">
    <location>
        <position position="587"/>
    </location>
    <ligand>
        <name>Zn(2+)</name>
        <dbReference type="ChEBI" id="CHEBI:29105"/>
        <note>catalytic</note>
    </ligand>
</feature>
<evidence type="ECO:0000313" key="16">
    <source>
        <dbReference type="Proteomes" id="UP001597297"/>
    </source>
</evidence>
<evidence type="ECO:0000256" key="9">
    <source>
        <dbReference type="ARBA" id="ARBA00023049"/>
    </source>
</evidence>
<protein>
    <recommendedName>
        <fullName evidence="11">ATP-dependent zinc metalloprotease FtsH</fullName>
        <ecNumber evidence="11">3.4.24.-</ecNumber>
    </recommendedName>
</protein>
<dbReference type="SUPFAM" id="SSF140990">
    <property type="entry name" value="FtsH protease domain-like"/>
    <property type="match status" value="1"/>
</dbReference>
<feature type="domain" description="AAA+ ATPase" evidence="14">
    <location>
        <begin position="357"/>
        <end position="496"/>
    </location>
</feature>
<comment type="caution">
    <text evidence="15">The sequence shown here is derived from an EMBL/GenBank/DDBJ whole genome shotgun (WGS) entry which is preliminary data.</text>
</comment>
<keyword evidence="9 11" id="KW-0482">Metalloprotease</keyword>
<dbReference type="PROSITE" id="PS00674">
    <property type="entry name" value="AAA"/>
    <property type="match status" value="1"/>
</dbReference>
<dbReference type="Pfam" id="PF17862">
    <property type="entry name" value="AAA_lid_3"/>
    <property type="match status" value="1"/>
</dbReference>
<feature type="binding site" evidence="11">
    <location>
        <begin position="365"/>
        <end position="372"/>
    </location>
    <ligand>
        <name>ATP</name>
        <dbReference type="ChEBI" id="CHEBI:30616"/>
    </ligand>
</feature>
<comment type="subcellular location">
    <subcellularLocation>
        <location evidence="11">Cell membrane</location>
        <topology evidence="11">Multi-pass membrane protein</topology>
        <orientation evidence="11">Cytoplasmic side</orientation>
    </subcellularLocation>
    <subcellularLocation>
        <location evidence="1">Membrane</location>
    </subcellularLocation>
</comment>
<evidence type="ECO:0000256" key="3">
    <source>
        <dbReference type="ARBA" id="ARBA00022670"/>
    </source>
</evidence>
<feature type="region of interest" description="Disordered" evidence="13">
    <location>
        <begin position="763"/>
        <end position="811"/>
    </location>
</feature>
<accession>A0ABW5E034</accession>
<dbReference type="InterPro" id="IPR000642">
    <property type="entry name" value="Peptidase_M41"/>
</dbReference>
<dbReference type="InterPro" id="IPR003959">
    <property type="entry name" value="ATPase_AAA_core"/>
</dbReference>
<evidence type="ECO:0000256" key="8">
    <source>
        <dbReference type="ARBA" id="ARBA00022840"/>
    </source>
</evidence>
<keyword evidence="16" id="KW-1185">Reference proteome</keyword>
<dbReference type="PANTHER" id="PTHR23076">
    <property type="entry name" value="METALLOPROTEASE M41 FTSH"/>
    <property type="match status" value="1"/>
</dbReference>
<evidence type="ECO:0000259" key="14">
    <source>
        <dbReference type="SMART" id="SM00382"/>
    </source>
</evidence>
<feature type="transmembrane region" description="Helical" evidence="11">
    <location>
        <begin position="29"/>
        <end position="47"/>
    </location>
</feature>
<keyword evidence="6 11" id="KW-0378">Hydrolase</keyword>
<keyword evidence="11" id="KW-1003">Cell membrane</keyword>
<dbReference type="PANTHER" id="PTHR23076:SF97">
    <property type="entry name" value="ATP-DEPENDENT ZINC METALLOPROTEASE YME1L1"/>
    <property type="match status" value="1"/>
</dbReference>
<dbReference type="EMBL" id="JBHUJC010000003">
    <property type="protein sequence ID" value="MFD2275248.1"/>
    <property type="molecule type" value="Genomic_DNA"/>
</dbReference>
<dbReference type="HAMAP" id="MF_01458">
    <property type="entry name" value="FtsH"/>
    <property type="match status" value="1"/>
</dbReference>
<keyword evidence="4 11" id="KW-0479">Metal-binding</keyword>
<evidence type="ECO:0000256" key="12">
    <source>
        <dbReference type="RuleBase" id="RU003651"/>
    </source>
</evidence>
<dbReference type="SUPFAM" id="SSF52540">
    <property type="entry name" value="P-loop containing nucleoside triphosphate hydrolases"/>
    <property type="match status" value="1"/>
</dbReference>
<comment type="similarity">
    <text evidence="12">Belongs to the AAA ATPase family.</text>
</comment>
<dbReference type="Pfam" id="PF01434">
    <property type="entry name" value="Peptidase_M41"/>
    <property type="match status" value="1"/>
</dbReference>
<dbReference type="Gene3D" id="1.10.8.60">
    <property type="match status" value="1"/>
</dbReference>
<organism evidence="15 16">
    <name type="scientific">Rubritalea spongiae</name>
    <dbReference type="NCBI Taxonomy" id="430797"/>
    <lineage>
        <taxon>Bacteria</taxon>
        <taxon>Pseudomonadati</taxon>
        <taxon>Verrucomicrobiota</taxon>
        <taxon>Verrucomicrobiia</taxon>
        <taxon>Verrucomicrobiales</taxon>
        <taxon>Rubritaleaceae</taxon>
        <taxon>Rubritalea</taxon>
    </lineage>
</organism>
<comment type="similarity">
    <text evidence="11">In the central section; belongs to the AAA ATPase family.</text>
</comment>
<evidence type="ECO:0000256" key="5">
    <source>
        <dbReference type="ARBA" id="ARBA00022741"/>
    </source>
</evidence>
<dbReference type="InterPro" id="IPR003593">
    <property type="entry name" value="AAA+_ATPase"/>
</dbReference>
<dbReference type="InterPro" id="IPR027417">
    <property type="entry name" value="P-loop_NTPase"/>
</dbReference>
<comment type="subunit">
    <text evidence="11">Homohexamer.</text>
</comment>
<keyword evidence="11" id="KW-1133">Transmembrane helix</keyword>
<feature type="compositionally biased region" description="Pro residues" evidence="13">
    <location>
        <begin position="770"/>
        <end position="781"/>
    </location>
</feature>
<evidence type="ECO:0000256" key="6">
    <source>
        <dbReference type="ARBA" id="ARBA00022801"/>
    </source>
</evidence>
<evidence type="ECO:0000256" key="2">
    <source>
        <dbReference type="ARBA" id="ARBA00010044"/>
    </source>
</evidence>
<dbReference type="InterPro" id="IPR005936">
    <property type="entry name" value="FtsH"/>
</dbReference>
<keyword evidence="5 11" id="KW-0547">Nucleotide-binding</keyword>
<dbReference type="Gene3D" id="3.40.50.300">
    <property type="entry name" value="P-loop containing nucleotide triphosphate hydrolases"/>
    <property type="match status" value="1"/>
</dbReference>
<dbReference type="SMART" id="SM00382">
    <property type="entry name" value="AAA"/>
    <property type="match status" value="1"/>
</dbReference>
<comment type="similarity">
    <text evidence="2 11">In the C-terminal section; belongs to the peptidase M41 family.</text>
</comment>
<feature type="transmembrane region" description="Helical" evidence="11">
    <location>
        <begin position="274"/>
        <end position="293"/>
    </location>
</feature>
<dbReference type="NCBIfam" id="TIGR01241">
    <property type="entry name" value="FtsH_fam"/>
    <property type="match status" value="1"/>
</dbReference>
<dbReference type="EC" id="3.4.24.-" evidence="11"/>
<evidence type="ECO:0000256" key="1">
    <source>
        <dbReference type="ARBA" id="ARBA00004370"/>
    </source>
</evidence>
<comment type="function">
    <text evidence="11">Acts as a processive, ATP-dependent zinc metallopeptidase for both cytoplasmic and membrane proteins. Plays a role in the quality control of integral membrane proteins.</text>
</comment>
<keyword evidence="7 11" id="KW-0862">Zinc</keyword>
<feature type="binding site" evidence="11">
    <location>
        <position position="591"/>
    </location>
    <ligand>
        <name>Zn(2+)</name>
        <dbReference type="ChEBI" id="CHEBI:29105"/>
        <note>catalytic</note>
    </ligand>
</feature>
<keyword evidence="3 11" id="KW-0645">Protease</keyword>
<proteinExistence type="inferred from homology"/>
<keyword evidence="10 11" id="KW-0472">Membrane</keyword>
<name>A0ABW5E034_9BACT</name>
<dbReference type="InterPro" id="IPR037219">
    <property type="entry name" value="Peptidase_M41-like"/>
</dbReference>
<dbReference type="GO" id="GO:0008237">
    <property type="term" value="F:metallopeptidase activity"/>
    <property type="evidence" value="ECO:0007669"/>
    <property type="project" value="UniProtKB-KW"/>
</dbReference>
<evidence type="ECO:0000256" key="11">
    <source>
        <dbReference type="HAMAP-Rule" id="MF_01458"/>
    </source>
</evidence>